<dbReference type="GO" id="GO:0043541">
    <property type="term" value="C:UDP-N-acetylglucosamine transferase complex"/>
    <property type="evidence" value="ECO:0007669"/>
    <property type="project" value="TreeGrafter"/>
</dbReference>
<dbReference type="AlphaFoldDB" id="A0A5B7J4H9"/>
<evidence type="ECO:0000256" key="6">
    <source>
        <dbReference type="ARBA" id="ARBA00022989"/>
    </source>
</evidence>
<dbReference type="Proteomes" id="UP000324222">
    <property type="component" value="Unassembled WGS sequence"/>
</dbReference>
<evidence type="ECO:0000256" key="7">
    <source>
        <dbReference type="ARBA" id="ARBA00023136"/>
    </source>
</evidence>
<evidence type="ECO:0000256" key="8">
    <source>
        <dbReference type="SAM" id="Phobius"/>
    </source>
</evidence>
<dbReference type="GO" id="GO:0006488">
    <property type="term" value="P:dolichol-linked oligosaccharide biosynthetic process"/>
    <property type="evidence" value="ECO:0007669"/>
    <property type="project" value="InterPro"/>
</dbReference>
<dbReference type="GO" id="GO:0004577">
    <property type="term" value="F:N-acetylglucosaminyldiphosphodolichol N-acetylglucosaminyltransferase activity"/>
    <property type="evidence" value="ECO:0007669"/>
    <property type="project" value="TreeGrafter"/>
</dbReference>
<evidence type="ECO:0000313" key="10">
    <source>
        <dbReference type="Proteomes" id="UP000324222"/>
    </source>
</evidence>
<dbReference type="Pfam" id="PF08660">
    <property type="entry name" value="Alg14"/>
    <property type="match status" value="1"/>
</dbReference>
<evidence type="ECO:0000256" key="3">
    <source>
        <dbReference type="ARBA" id="ARBA00017467"/>
    </source>
</evidence>
<keyword evidence="4 8" id="KW-0812">Transmembrane</keyword>
<dbReference type="OrthoDB" id="17098at2759"/>
<dbReference type="InterPro" id="IPR013969">
    <property type="entry name" value="Oligosacch_biosynth_Alg14"/>
</dbReference>
<gene>
    <name evidence="9" type="primary">Alg14</name>
    <name evidence="9" type="ORF">E2C01_082717</name>
</gene>
<protein>
    <recommendedName>
        <fullName evidence="3">UDP-N-acetylglucosamine transferase subunit ALG14</fullName>
    </recommendedName>
</protein>
<keyword evidence="7 8" id="KW-0472">Membrane</keyword>
<keyword evidence="6 8" id="KW-1133">Transmembrane helix</keyword>
<evidence type="ECO:0000256" key="1">
    <source>
        <dbReference type="ARBA" id="ARBA00004389"/>
    </source>
</evidence>
<organism evidence="9 10">
    <name type="scientific">Portunus trituberculatus</name>
    <name type="common">Swimming crab</name>
    <name type="synonym">Neptunus trituberculatus</name>
    <dbReference type="NCBI Taxonomy" id="210409"/>
    <lineage>
        <taxon>Eukaryota</taxon>
        <taxon>Metazoa</taxon>
        <taxon>Ecdysozoa</taxon>
        <taxon>Arthropoda</taxon>
        <taxon>Crustacea</taxon>
        <taxon>Multicrustacea</taxon>
        <taxon>Malacostraca</taxon>
        <taxon>Eumalacostraca</taxon>
        <taxon>Eucarida</taxon>
        <taxon>Decapoda</taxon>
        <taxon>Pleocyemata</taxon>
        <taxon>Brachyura</taxon>
        <taxon>Eubrachyura</taxon>
        <taxon>Portunoidea</taxon>
        <taxon>Portunidae</taxon>
        <taxon>Portuninae</taxon>
        <taxon>Portunus</taxon>
    </lineage>
</organism>
<evidence type="ECO:0000256" key="5">
    <source>
        <dbReference type="ARBA" id="ARBA00022824"/>
    </source>
</evidence>
<evidence type="ECO:0000313" key="9">
    <source>
        <dbReference type="EMBL" id="MPC87838.1"/>
    </source>
</evidence>
<comment type="subcellular location">
    <subcellularLocation>
        <location evidence="1">Endoplasmic reticulum membrane</location>
        <topology evidence="1">Single-pass membrane protein</topology>
    </subcellularLocation>
</comment>
<proteinExistence type="inferred from homology"/>
<keyword evidence="10" id="KW-1185">Reference proteome</keyword>
<reference evidence="9 10" key="1">
    <citation type="submission" date="2019-05" db="EMBL/GenBank/DDBJ databases">
        <title>Another draft genome of Portunus trituberculatus and its Hox gene families provides insights of decapod evolution.</title>
        <authorList>
            <person name="Jeong J.-H."/>
            <person name="Song I."/>
            <person name="Kim S."/>
            <person name="Choi T."/>
            <person name="Kim D."/>
            <person name="Ryu S."/>
            <person name="Kim W."/>
        </authorList>
    </citation>
    <scope>NUCLEOTIDE SEQUENCE [LARGE SCALE GENOMIC DNA]</scope>
    <source>
        <tissue evidence="9">Muscle</tissue>
    </source>
</reference>
<keyword evidence="5" id="KW-0256">Endoplasmic reticulum</keyword>
<evidence type="ECO:0000256" key="2">
    <source>
        <dbReference type="ARBA" id="ARBA00009731"/>
    </source>
</evidence>
<comment type="caution">
    <text evidence="9">The sequence shown here is derived from an EMBL/GenBank/DDBJ whole genome shotgun (WGS) entry which is preliminary data.</text>
</comment>
<comment type="similarity">
    <text evidence="2">Belongs to the ALG14 family.</text>
</comment>
<accession>A0A5B7J4H9</accession>
<evidence type="ECO:0000256" key="4">
    <source>
        <dbReference type="ARBA" id="ARBA00022692"/>
    </source>
</evidence>
<dbReference type="EMBL" id="VSRR010075778">
    <property type="protein sequence ID" value="MPC87838.1"/>
    <property type="molecule type" value="Genomic_DNA"/>
</dbReference>
<feature type="transmembrane region" description="Helical" evidence="8">
    <location>
        <begin position="94"/>
        <end position="113"/>
    </location>
</feature>
<dbReference type="PANTHER" id="PTHR12154:SF4">
    <property type="entry name" value="UDP-N-ACETYLGLUCOSAMINE TRANSFERASE SUBUNIT ALG14 HOMOLOG"/>
    <property type="match status" value="1"/>
</dbReference>
<sequence>MLVLIAGTVLVLVALVARLVYVLYDIHQGKPLVLPQHKTVKTLVVLGSGGHTVEMLKMVAALDPVKYSPRMYVVADTDEISHKKLLEVEKDFKVCLLCIVLVHIYFLCFTVYFCHILKYSLYIFVIQF</sequence>
<dbReference type="PANTHER" id="PTHR12154">
    <property type="entry name" value="GLYCOSYL TRANSFERASE-RELATED"/>
    <property type="match status" value="1"/>
</dbReference>
<name>A0A5B7J4H9_PORTR</name>
<keyword evidence="9" id="KW-0808">Transferase</keyword>